<dbReference type="FunFam" id="3.40.50.1970:FF:000003">
    <property type="entry name" value="Alcohol dehydrogenase, iron-containing"/>
    <property type="match status" value="1"/>
</dbReference>
<dbReference type="InterPro" id="IPR056798">
    <property type="entry name" value="ADH_Fe_C"/>
</dbReference>
<protein>
    <submittedName>
        <fullName evidence="5">Alcohol dehydrogenase</fullName>
        <ecNumber evidence="5">1.1.1.1</ecNumber>
    </submittedName>
</protein>
<dbReference type="GO" id="GO:0046872">
    <property type="term" value="F:metal ion binding"/>
    <property type="evidence" value="ECO:0007669"/>
    <property type="project" value="InterPro"/>
</dbReference>
<dbReference type="InterPro" id="IPR039697">
    <property type="entry name" value="Alcohol_dehydrogenase_Fe"/>
</dbReference>
<reference evidence="5 6" key="1">
    <citation type="journal article" date="2021" name="Nat. Commun.">
        <title>Isolation of a member of the candidate phylum Atribacteria reveals a unique cell membrane structure.</title>
        <authorList>
            <person name="Taiki K."/>
            <person name="Nobu M.K."/>
            <person name="Kusada H."/>
            <person name="Meng X.-Y."/>
            <person name="Hosoki N."/>
            <person name="Uematsu K."/>
            <person name="Yoshioka H."/>
            <person name="Kamagata Y."/>
            <person name="Tamaki H."/>
        </authorList>
    </citation>
    <scope>NUCLEOTIDE SEQUENCE [LARGE SCALE GENOMIC DNA]</scope>
    <source>
        <strain evidence="5 6">RT761</strain>
    </source>
</reference>
<sequence length="382" mass="41817">MGDSFVFRLPREIFFGTNQGNDIGKILVNIGKRAIIITGRKSVKESGILDKITQSLDRNGLIYSIFDQVEPEPSLDTVNRGLKLSIDFNCEMVISLGGGSVLDCGKVIAGLIGNGKTIQPFFEGVPIVKAGVPWIALPTTAGTGSEMTSNSVLTDVDTGIKRSVRSPFLISRLVIIDPNFTLSMSPYLTAVSGIDALIQAIEAYTSPRSNPISNALVLEAIELLWKYLPKVVQDGANLLNREYVAKGSMLSAMGFANSSSGPAHGFSHLIGPKFSISHGETCAVLMPQVIRFNREVFSKKYLHIVNKIGIKETGKKDPAEEFALAFEDFLDQIHLRKRFKEFNVPLDKLISVLNINNIGKNITENPRPFQSSEMAELLKSSW</sequence>
<dbReference type="PANTHER" id="PTHR11496">
    <property type="entry name" value="ALCOHOL DEHYDROGENASE"/>
    <property type="match status" value="1"/>
</dbReference>
<dbReference type="Gene3D" id="3.40.50.1970">
    <property type="match status" value="1"/>
</dbReference>
<proteinExistence type="inferred from homology"/>
<evidence type="ECO:0000313" key="5">
    <source>
        <dbReference type="EMBL" id="QPM67182.1"/>
    </source>
</evidence>
<dbReference type="Gene3D" id="1.20.1090.10">
    <property type="entry name" value="Dehydroquinate synthase-like - alpha domain"/>
    <property type="match status" value="1"/>
</dbReference>
<dbReference type="InterPro" id="IPR001670">
    <property type="entry name" value="ADH_Fe/GldA"/>
</dbReference>
<evidence type="ECO:0000256" key="1">
    <source>
        <dbReference type="ARBA" id="ARBA00007358"/>
    </source>
</evidence>
<keyword evidence="6" id="KW-1185">Reference proteome</keyword>
<dbReference type="EMBL" id="CP065383">
    <property type="protein sequence ID" value="QPM67182.1"/>
    <property type="molecule type" value="Genomic_DNA"/>
</dbReference>
<organism evidence="5 6">
    <name type="scientific">Atribacter laminatus</name>
    <dbReference type="NCBI Taxonomy" id="2847778"/>
    <lineage>
        <taxon>Bacteria</taxon>
        <taxon>Pseudomonadati</taxon>
        <taxon>Atribacterota</taxon>
        <taxon>Atribacteria</taxon>
        <taxon>Atribacterales</taxon>
        <taxon>Atribacteraceae</taxon>
        <taxon>Atribacter</taxon>
    </lineage>
</organism>
<dbReference type="AlphaFoldDB" id="A0A7T1AJQ4"/>
<dbReference type="GO" id="GO:0004022">
    <property type="term" value="F:alcohol dehydrogenase (NAD+) activity"/>
    <property type="evidence" value="ECO:0007669"/>
    <property type="project" value="UniProtKB-EC"/>
</dbReference>
<evidence type="ECO:0000256" key="2">
    <source>
        <dbReference type="ARBA" id="ARBA00023002"/>
    </source>
</evidence>
<evidence type="ECO:0000259" key="4">
    <source>
        <dbReference type="Pfam" id="PF25137"/>
    </source>
</evidence>
<evidence type="ECO:0000313" key="6">
    <source>
        <dbReference type="Proteomes" id="UP000594463"/>
    </source>
</evidence>
<dbReference type="Proteomes" id="UP000594463">
    <property type="component" value="Chromosome"/>
</dbReference>
<comment type="similarity">
    <text evidence="1">Belongs to the iron-containing alcohol dehydrogenase family.</text>
</comment>
<dbReference type="SUPFAM" id="SSF56796">
    <property type="entry name" value="Dehydroquinate synthase-like"/>
    <property type="match status" value="1"/>
</dbReference>
<name>A0A7T1AJQ4_ATRLM</name>
<dbReference type="RefSeq" id="WP_218112403.1">
    <property type="nucleotide sequence ID" value="NZ_CP065383.1"/>
</dbReference>
<dbReference type="Pfam" id="PF00465">
    <property type="entry name" value="Fe-ADH"/>
    <property type="match status" value="1"/>
</dbReference>
<keyword evidence="2 5" id="KW-0560">Oxidoreductase</keyword>
<dbReference type="PANTHER" id="PTHR11496:SF83">
    <property type="entry name" value="HYDROXYACID-OXOACID TRANSHYDROGENASE, MITOCHONDRIAL"/>
    <property type="match status" value="1"/>
</dbReference>
<dbReference type="KEGG" id="alam:RT761_00374"/>
<feature type="domain" description="Alcohol dehydrogenase iron-type/glycerol dehydrogenase GldA" evidence="3">
    <location>
        <begin position="10"/>
        <end position="178"/>
    </location>
</feature>
<dbReference type="CDD" id="cd08551">
    <property type="entry name" value="Fe-ADH"/>
    <property type="match status" value="1"/>
</dbReference>
<dbReference type="Pfam" id="PF25137">
    <property type="entry name" value="ADH_Fe_C"/>
    <property type="match status" value="1"/>
</dbReference>
<dbReference type="EC" id="1.1.1.1" evidence="5"/>
<accession>A0A7T1AJQ4</accession>
<evidence type="ECO:0000259" key="3">
    <source>
        <dbReference type="Pfam" id="PF00465"/>
    </source>
</evidence>
<gene>
    <name evidence="5" type="primary">gbsB</name>
    <name evidence="5" type="ORF">RT761_00374</name>
</gene>
<feature type="domain" description="Fe-containing alcohol dehydrogenase-like C-terminal" evidence="4">
    <location>
        <begin position="189"/>
        <end position="382"/>
    </location>
</feature>